<reference evidence="2 3" key="1">
    <citation type="journal article" date="2014" name="Int. J. Syst. Evol. Microbiol.">
        <title>Complete genome sequence of Corynebacterium casei LMG S-19264T (=DSM 44701T), isolated from a smear-ripened cheese.</title>
        <authorList>
            <consortium name="US DOE Joint Genome Institute (JGI-PGF)"/>
            <person name="Walter F."/>
            <person name="Albersmeier A."/>
            <person name="Kalinowski J."/>
            <person name="Ruckert C."/>
        </authorList>
    </citation>
    <scope>NUCLEOTIDE SEQUENCE [LARGE SCALE GENOMIC DNA]</scope>
    <source>
        <strain evidence="2 3">CGMCC 1.12925</strain>
    </source>
</reference>
<dbReference type="InterPro" id="IPR005122">
    <property type="entry name" value="Uracil-DNA_glycosylase-like"/>
</dbReference>
<dbReference type="InterPro" id="IPR036895">
    <property type="entry name" value="Uracil-DNA_glycosylase-like_sf"/>
</dbReference>
<dbReference type="Pfam" id="PF03167">
    <property type="entry name" value="UDG"/>
    <property type="match status" value="1"/>
</dbReference>
<dbReference type="SUPFAM" id="SSF52141">
    <property type="entry name" value="Uracil-DNA glycosylase-like"/>
    <property type="match status" value="1"/>
</dbReference>
<comment type="caution">
    <text evidence="2">The sequence shown here is derived from an EMBL/GenBank/DDBJ whole genome shotgun (WGS) entry which is preliminary data.</text>
</comment>
<gene>
    <name evidence="2" type="ORF">GCM10010831_15900</name>
</gene>
<evidence type="ECO:0000313" key="2">
    <source>
        <dbReference type="EMBL" id="GGE15386.1"/>
    </source>
</evidence>
<keyword evidence="3" id="KW-1185">Reference proteome</keyword>
<proteinExistence type="predicted"/>
<dbReference type="EMBL" id="BMGL01000008">
    <property type="protein sequence ID" value="GGE15386.1"/>
    <property type="molecule type" value="Genomic_DNA"/>
</dbReference>
<name>A0A916ZWU7_9FLAO</name>
<dbReference type="Proteomes" id="UP000599688">
    <property type="component" value="Unassembled WGS sequence"/>
</dbReference>
<organism evidence="2 3">
    <name type="scientific">Psychroflexus salis</name>
    <dbReference type="NCBI Taxonomy" id="1526574"/>
    <lineage>
        <taxon>Bacteria</taxon>
        <taxon>Pseudomonadati</taxon>
        <taxon>Bacteroidota</taxon>
        <taxon>Flavobacteriia</taxon>
        <taxon>Flavobacteriales</taxon>
        <taxon>Flavobacteriaceae</taxon>
        <taxon>Psychroflexus</taxon>
    </lineage>
</organism>
<dbReference type="AlphaFoldDB" id="A0A916ZWU7"/>
<sequence>MNLKISFDNNLKDFNKLKYIIVGNNPGNDEYKEGKYFIGSSGTTLRKHFLENNLVSNFDEECIIFNKTFLSTKGTDGLIQVKKDIGEKNFNNILIHTAHEIANFSNNLDIPIFILGKSKLDKGKIFHPF</sequence>
<evidence type="ECO:0000313" key="3">
    <source>
        <dbReference type="Proteomes" id="UP000599688"/>
    </source>
</evidence>
<evidence type="ECO:0000259" key="1">
    <source>
        <dbReference type="Pfam" id="PF03167"/>
    </source>
</evidence>
<dbReference type="RefSeq" id="WP_188406293.1">
    <property type="nucleotide sequence ID" value="NZ_BMGL01000008.1"/>
</dbReference>
<accession>A0A916ZWU7</accession>
<feature type="domain" description="Uracil-DNA glycosylase-like" evidence="1">
    <location>
        <begin position="16"/>
        <end position="68"/>
    </location>
</feature>
<dbReference type="Gene3D" id="3.40.470.10">
    <property type="entry name" value="Uracil-DNA glycosylase-like domain"/>
    <property type="match status" value="1"/>
</dbReference>
<protein>
    <recommendedName>
        <fullName evidence="1">Uracil-DNA glycosylase-like domain-containing protein</fullName>
    </recommendedName>
</protein>